<dbReference type="HOGENOM" id="CLU_2122361_0_0_1"/>
<reference evidence="2" key="1">
    <citation type="submission" date="2013-07" db="EMBL/GenBank/DDBJ databases">
        <title>The genome of an arbuscular mycorrhizal fungus provides insights into the evolution of the oldest plant symbiosis.</title>
        <authorList>
            <consortium name="DOE Joint Genome Institute"/>
            <person name="Tisserant E."/>
            <person name="Malbreil M."/>
            <person name="Kuo A."/>
            <person name="Kohler A."/>
            <person name="Symeonidi A."/>
            <person name="Balestrini R."/>
            <person name="Charron P."/>
            <person name="Duensing N."/>
            <person name="Frei-dit-Frey N."/>
            <person name="Gianinazzi-Pearson V."/>
            <person name="Gilbert B."/>
            <person name="Handa Y."/>
            <person name="Hijri M."/>
            <person name="Kaul R."/>
            <person name="Kawaguchi M."/>
            <person name="Krajinski F."/>
            <person name="Lammers P."/>
            <person name="Lapierre D."/>
            <person name="Masclaux F.G."/>
            <person name="Murat C."/>
            <person name="Morin E."/>
            <person name="Ndikumana S."/>
            <person name="Pagni M."/>
            <person name="Petitpierre D."/>
            <person name="Requena N."/>
            <person name="Rosikiewicz P."/>
            <person name="Riley R."/>
            <person name="Saito K."/>
            <person name="San Clemente H."/>
            <person name="Shapiro H."/>
            <person name="van Tuinen D."/>
            <person name="Becard G."/>
            <person name="Bonfante P."/>
            <person name="Paszkowski U."/>
            <person name="Shachar-Hill Y."/>
            <person name="Young J.P."/>
            <person name="Sanders I.R."/>
            <person name="Henrissat B."/>
            <person name="Rensing S.A."/>
            <person name="Grigoriev I.V."/>
            <person name="Corradi N."/>
            <person name="Roux C."/>
            <person name="Martin F."/>
        </authorList>
    </citation>
    <scope>NUCLEOTIDE SEQUENCE</scope>
    <source>
        <strain evidence="2">DAOM 197198</strain>
    </source>
</reference>
<evidence type="ECO:0000256" key="1">
    <source>
        <dbReference type="SAM" id="SignalP"/>
    </source>
</evidence>
<feature type="signal peptide" evidence="1">
    <location>
        <begin position="1"/>
        <end position="18"/>
    </location>
</feature>
<proteinExistence type="predicted"/>
<organism evidence="2">
    <name type="scientific">Rhizophagus irregularis (strain DAOM 181602 / DAOM 197198 / MUCL 43194)</name>
    <name type="common">Arbuscular mycorrhizal fungus</name>
    <name type="synonym">Glomus intraradices</name>
    <dbReference type="NCBI Taxonomy" id="747089"/>
    <lineage>
        <taxon>Eukaryota</taxon>
        <taxon>Fungi</taxon>
        <taxon>Fungi incertae sedis</taxon>
        <taxon>Mucoromycota</taxon>
        <taxon>Glomeromycotina</taxon>
        <taxon>Glomeromycetes</taxon>
        <taxon>Glomerales</taxon>
        <taxon>Glomeraceae</taxon>
        <taxon>Rhizophagus</taxon>
    </lineage>
</organism>
<name>U9TNR0_RHIID</name>
<feature type="chain" id="PRO_5004690255" evidence="1">
    <location>
        <begin position="19"/>
        <end position="129"/>
    </location>
</feature>
<sequence>MRKVLTAVILLVTAIVVTFPCTSKNNDIISPGHNYQQPTFNDFSNNNFNISPNNKYHQQSMSSPRQFHSQYIDQNPPQTNVFPSLNSPGIVINSPQTYVIIMPVPVANPDIRQQDTCSNYSITDSQFRQ</sequence>
<dbReference type="AlphaFoldDB" id="U9TNR0"/>
<protein>
    <submittedName>
        <fullName evidence="2">Uncharacterized protein</fullName>
    </submittedName>
</protein>
<gene>
    <name evidence="2" type="ORF">GLOINDRAFT_30152</name>
</gene>
<keyword evidence="1" id="KW-0732">Signal</keyword>
<dbReference type="EMBL" id="KI287736">
    <property type="protein sequence ID" value="ESA09780.1"/>
    <property type="molecule type" value="Genomic_DNA"/>
</dbReference>
<dbReference type="VEuPathDB" id="FungiDB:RhiirFUN_012710"/>
<evidence type="ECO:0000313" key="2">
    <source>
        <dbReference type="EMBL" id="ESA09780.1"/>
    </source>
</evidence>
<accession>U9TNR0</accession>